<dbReference type="AlphaFoldDB" id="A0A0C2YCF6"/>
<gene>
    <name evidence="2" type="ORF">M413DRAFT_12595</name>
</gene>
<reference evidence="2 3" key="1">
    <citation type="submission" date="2014-04" db="EMBL/GenBank/DDBJ databases">
        <authorList>
            <consortium name="DOE Joint Genome Institute"/>
            <person name="Kuo A."/>
            <person name="Gay G."/>
            <person name="Dore J."/>
            <person name="Kohler A."/>
            <person name="Nagy L.G."/>
            <person name="Floudas D."/>
            <person name="Copeland A."/>
            <person name="Barry K.W."/>
            <person name="Cichocki N."/>
            <person name="Veneault-Fourrey C."/>
            <person name="LaButti K."/>
            <person name="Lindquist E.A."/>
            <person name="Lipzen A."/>
            <person name="Lundell T."/>
            <person name="Morin E."/>
            <person name="Murat C."/>
            <person name="Sun H."/>
            <person name="Tunlid A."/>
            <person name="Henrissat B."/>
            <person name="Grigoriev I.V."/>
            <person name="Hibbett D.S."/>
            <person name="Martin F."/>
            <person name="Nordberg H.P."/>
            <person name="Cantor M.N."/>
            <person name="Hua S.X."/>
        </authorList>
    </citation>
    <scope>NUCLEOTIDE SEQUENCE [LARGE SCALE GENOMIC DNA]</scope>
    <source>
        <strain evidence="3">h7</strain>
    </source>
</reference>
<organism evidence="2 3">
    <name type="scientific">Hebeloma cylindrosporum</name>
    <dbReference type="NCBI Taxonomy" id="76867"/>
    <lineage>
        <taxon>Eukaryota</taxon>
        <taxon>Fungi</taxon>
        <taxon>Dikarya</taxon>
        <taxon>Basidiomycota</taxon>
        <taxon>Agaricomycotina</taxon>
        <taxon>Agaricomycetes</taxon>
        <taxon>Agaricomycetidae</taxon>
        <taxon>Agaricales</taxon>
        <taxon>Agaricineae</taxon>
        <taxon>Hymenogastraceae</taxon>
        <taxon>Hebeloma</taxon>
    </lineage>
</organism>
<protein>
    <submittedName>
        <fullName evidence="2">Uncharacterized protein</fullName>
    </submittedName>
</protein>
<evidence type="ECO:0000256" key="1">
    <source>
        <dbReference type="SAM" id="MobiDB-lite"/>
    </source>
</evidence>
<feature type="compositionally biased region" description="Basic and acidic residues" evidence="1">
    <location>
        <begin position="88"/>
        <end position="107"/>
    </location>
</feature>
<feature type="region of interest" description="Disordered" evidence="1">
    <location>
        <begin position="88"/>
        <end position="125"/>
    </location>
</feature>
<evidence type="ECO:0000313" key="2">
    <source>
        <dbReference type="EMBL" id="KIM38662.1"/>
    </source>
</evidence>
<feature type="compositionally biased region" description="Basic and acidic residues" evidence="1">
    <location>
        <begin position="114"/>
        <end position="125"/>
    </location>
</feature>
<dbReference type="EMBL" id="KN831789">
    <property type="protein sequence ID" value="KIM38662.1"/>
    <property type="molecule type" value="Genomic_DNA"/>
</dbReference>
<feature type="region of interest" description="Disordered" evidence="1">
    <location>
        <begin position="1"/>
        <end position="26"/>
    </location>
</feature>
<accession>A0A0C2YCF6</accession>
<dbReference type="HOGENOM" id="CLU_1992906_0_0_1"/>
<sequence>MGNELSSEYPTAGSRMPLHSPNADNNRSEYYAAKRHQFEPYFDFDTLALDILLGFESDRVLLSWKESPEVSCIDASLPIDGLTLECKDLGGHGSEEEEKQDAKDEPKGCSLGQLDKRMTVERDSS</sequence>
<evidence type="ECO:0000313" key="3">
    <source>
        <dbReference type="Proteomes" id="UP000053424"/>
    </source>
</evidence>
<dbReference type="Proteomes" id="UP000053424">
    <property type="component" value="Unassembled WGS sequence"/>
</dbReference>
<proteinExistence type="predicted"/>
<keyword evidence="3" id="KW-1185">Reference proteome</keyword>
<name>A0A0C2YCF6_HEBCY</name>
<reference evidence="3" key="2">
    <citation type="submission" date="2015-01" db="EMBL/GenBank/DDBJ databases">
        <title>Evolutionary Origins and Diversification of the Mycorrhizal Mutualists.</title>
        <authorList>
            <consortium name="DOE Joint Genome Institute"/>
            <consortium name="Mycorrhizal Genomics Consortium"/>
            <person name="Kohler A."/>
            <person name="Kuo A."/>
            <person name="Nagy L.G."/>
            <person name="Floudas D."/>
            <person name="Copeland A."/>
            <person name="Barry K.W."/>
            <person name="Cichocki N."/>
            <person name="Veneault-Fourrey C."/>
            <person name="LaButti K."/>
            <person name="Lindquist E.A."/>
            <person name="Lipzen A."/>
            <person name="Lundell T."/>
            <person name="Morin E."/>
            <person name="Murat C."/>
            <person name="Riley R."/>
            <person name="Ohm R."/>
            <person name="Sun H."/>
            <person name="Tunlid A."/>
            <person name="Henrissat B."/>
            <person name="Grigoriev I.V."/>
            <person name="Hibbett D.S."/>
            <person name="Martin F."/>
        </authorList>
    </citation>
    <scope>NUCLEOTIDE SEQUENCE [LARGE SCALE GENOMIC DNA]</scope>
    <source>
        <strain evidence="3">h7</strain>
    </source>
</reference>